<dbReference type="RefSeq" id="XP_056036209.1">
    <property type="nucleotide sequence ID" value="XM_056179462.1"/>
</dbReference>
<evidence type="ECO:0000256" key="5">
    <source>
        <dbReference type="ARBA" id="ARBA00022679"/>
    </source>
</evidence>
<evidence type="ECO:0000256" key="8">
    <source>
        <dbReference type="ARBA" id="ARBA00022884"/>
    </source>
</evidence>
<dbReference type="GeneID" id="80874151"/>
<dbReference type="InterPro" id="IPR016691">
    <property type="entry name" value="TRMT11"/>
</dbReference>
<reference evidence="13 14" key="1">
    <citation type="journal article" date="2023" name="G3 (Bethesda)">
        <title>A high-quality reference genome for the fission yeast Schizosaccharomyces osmophilus.</title>
        <authorList>
            <person name="Jia G.S."/>
            <person name="Zhang W.C."/>
            <person name="Liang Y."/>
            <person name="Liu X.H."/>
            <person name="Rhind N."/>
            <person name="Pidoux A."/>
            <person name="Brysch-Herzberg M."/>
            <person name="Du L.L."/>
        </authorList>
    </citation>
    <scope>NUCLEOTIDE SEQUENCE [LARGE SCALE GENOMIC DNA]</scope>
    <source>
        <strain evidence="13 14">CBS 15793</strain>
    </source>
</reference>
<evidence type="ECO:0000313" key="14">
    <source>
        <dbReference type="Proteomes" id="UP001212411"/>
    </source>
</evidence>
<evidence type="ECO:0000256" key="10">
    <source>
        <dbReference type="PROSITE-ProRule" id="PRU00959"/>
    </source>
</evidence>
<dbReference type="InterPro" id="IPR029063">
    <property type="entry name" value="SAM-dependent_MTases_sf"/>
</dbReference>
<evidence type="ECO:0000256" key="1">
    <source>
        <dbReference type="ARBA" id="ARBA00004496"/>
    </source>
</evidence>
<protein>
    <recommendedName>
        <fullName evidence="9">tRNA (guanine(10)-N(2))-methyltransferase</fullName>
        <ecNumber evidence="9">2.1.1.214</ecNumber>
    </recommendedName>
</protein>
<dbReference type="PROSITE" id="PS51627">
    <property type="entry name" value="SAM_MT_TRM11"/>
    <property type="match status" value="1"/>
</dbReference>
<dbReference type="SUPFAM" id="SSF53335">
    <property type="entry name" value="S-adenosyl-L-methionine-dependent methyltransferases"/>
    <property type="match status" value="1"/>
</dbReference>
<comment type="similarity">
    <text evidence="10">Belongs to the class I-like SAM-binding methyltransferase superfamily. TRM11 methyltransferase family.</text>
</comment>
<gene>
    <name evidence="13" type="primary">trm11</name>
    <name evidence="13" type="ORF">SOMG_00668</name>
</gene>
<organism evidence="13 14">
    <name type="scientific">Schizosaccharomyces osmophilus</name>
    <dbReference type="NCBI Taxonomy" id="2545709"/>
    <lineage>
        <taxon>Eukaryota</taxon>
        <taxon>Fungi</taxon>
        <taxon>Dikarya</taxon>
        <taxon>Ascomycota</taxon>
        <taxon>Taphrinomycotina</taxon>
        <taxon>Schizosaccharomycetes</taxon>
        <taxon>Schizosaccharomycetales</taxon>
        <taxon>Schizosaccharomycetaceae</taxon>
        <taxon>Schizosaccharomyces</taxon>
    </lineage>
</organism>
<dbReference type="GO" id="GO:0032259">
    <property type="term" value="P:methylation"/>
    <property type="evidence" value="ECO:0007669"/>
    <property type="project" value="UniProtKB-UniRule"/>
</dbReference>
<dbReference type="PIRSF" id="PIRSF017259">
    <property type="entry name" value="tRNA_mtfrase_TRM11"/>
    <property type="match status" value="1"/>
</dbReference>
<evidence type="ECO:0000256" key="2">
    <source>
        <dbReference type="ARBA" id="ARBA00022490"/>
    </source>
</evidence>
<keyword evidence="6 10" id="KW-0949">S-adenosyl-L-methionine</keyword>
<dbReference type="GO" id="GO:0005737">
    <property type="term" value="C:cytoplasm"/>
    <property type="evidence" value="ECO:0007669"/>
    <property type="project" value="UniProtKB-SubCell"/>
</dbReference>
<keyword evidence="3 10" id="KW-0820">tRNA-binding</keyword>
<proteinExistence type="inferred from homology"/>
<evidence type="ECO:0000256" key="7">
    <source>
        <dbReference type="ARBA" id="ARBA00022694"/>
    </source>
</evidence>
<evidence type="ECO:0000256" key="6">
    <source>
        <dbReference type="ARBA" id="ARBA00022691"/>
    </source>
</evidence>
<accession>A0AAE9W942</accession>
<keyword evidence="8 10" id="KW-0694">RNA-binding</keyword>
<name>A0AAE9W942_9SCHI</name>
<dbReference type="GO" id="GO:0160102">
    <property type="term" value="F:tRNA (guanine(10)-N2)-methyltransferase activity"/>
    <property type="evidence" value="ECO:0007669"/>
    <property type="project" value="UniProtKB-EC"/>
</dbReference>
<dbReference type="Proteomes" id="UP001212411">
    <property type="component" value="Chromosome 1"/>
</dbReference>
<keyword evidence="7 10" id="KW-0819">tRNA processing</keyword>
<feature type="compositionally biased region" description="Low complexity" evidence="11">
    <location>
        <begin position="328"/>
        <end position="347"/>
    </location>
</feature>
<feature type="region of interest" description="Disordered" evidence="11">
    <location>
        <begin position="325"/>
        <end position="347"/>
    </location>
</feature>
<keyword evidence="5 10" id="KW-0808">Transferase</keyword>
<keyword evidence="2" id="KW-0963">Cytoplasm</keyword>
<comment type="subcellular location">
    <subcellularLocation>
        <location evidence="1">Cytoplasm</location>
    </subcellularLocation>
</comment>
<evidence type="ECO:0000256" key="4">
    <source>
        <dbReference type="ARBA" id="ARBA00022603"/>
    </source>
</evidence>
<dbReference type="PRINTS" id="PR00507">
    <property type="entry name" value="N12N6MTFRASE"/>
</dbReference>
<dbReference type="GO" id="GO:0008033">
    <property type="term" value="P:tRNA processing"/>
    <property type="evidence" value="ECO:0007669"/>
    <property type="project" value="UniProtKB-UniRule"/>
</dbReference>
<keyword evidence="14" id="KW-1185">Reference proteome</keyword>
<dbReference type="PROSITE" id="PS00092">
    <property type="entry name" value="N6_MTASE"/>
    <property type="match status" value="1"/>
</dbReference>
<evidence type="ECO:0000256" key="11">
    <source>
        <dbReference type="SAM" id="MobiDB-lite"/>
    </source>
</evidence>
<dbReference type="AlphaFoldDB" id="A0AAE9W942"/>
<evidence type="ECO:0000313" key="13">
    <source>
        <dbReference type="EMBL" id="WBW71966.1"/>
    </source>
</evidence>
<sequence length="460" mass="52324">MAIYLLHLASTHADFHIPELETLAKIESVQYRWIKPSCIRKTSELQGNSVGNYRSEKPVYPINQTNATTLNPFLLVELEDDASAAKWVRRSIFCKGVYELYGSSETFDSLHDYLSKLPSPPWLDYQKNTSYKFTFETFGTRRTMEEQISIINDFGYMKLEGLVSMKHPECIFTLLENRSKDVEGSKMYFGRWCGGSSRDAIEKFDLKRRNYIGITSFDAELSLITAQMAMAMPGKLVYDPFVGTGSFLYTCSYFGAFTMGSDIDGRQMRGKGGKSIRSNFTQYRLANSFLDVFTGDVTNCPLRQDFLLDAIVCDPPYGVRAGAKKIAKSSSGPSTPSQSTSASASTPHYPKLEQYQISDMVFDLICFAVKHLVDDGRLVLWLPTITEEYSIEDIPRHPCLSLICNSVQPFTHWSRRLLTFERLPRSETKQVSLEDMQMTSKTPSHHDFRRKYFMGANRTA</sequence>
<dbReference type="GO" id="GO:0000049">
    <property type="term" value="F:tRNA binding"/>
    <property type="evidence" value="ECO:0007669"/>
    <property type="project" value="UniProtKB-UniRule"/>
</dbReference>
<evidence type="ECO:0000259" key="12">
    <source>
        <dbReference type="Pfam" id="PF25904"/>
    </source>
</evidence>
<dbReference type="EC" id="2.1.1.214" evidence="9"/>
<evidence type="ECO:0000256" key="3">
    <source>
        <dbReference type="ARBA" id="ARBA00022555"/>
    </source>
</evidence>
<dbReference type="Pfam" id="PF25904">
    <property type="entry name" value="Tmrp11_N"/>
    <property type="match status" value="1"/>
</dbReference>
<feature type="domain" description="tRNA (guanine(10)-N(2))-methyltransferase TRMT11 N-terminal" evidence="12">
    <location>
        <begin position="70"/>
        <end position="198"/>
    </location>
</feature>
<dbReference type="PANTHER" id="PTHR13370:SF3">
    <property type="entry name" value="TRNA (GUANINE(10)-N2)-METHYLTRANSFERASE HOMOLOG"/>
    <property type="match status" value="1"/>
</dbReference>
<dbReference type="KEGG" id="som:SOMG_00668"/>
<dbReference type="InterPro" id="IPR059073">
    <property type="entry name" value="TRMT11_N"/>
</dbReference>
<dbReference type="PANTHER" id="PTHR13370">
    <property type="entry name" value="RNA METHYLASE-RELATED"/>
    <property type="match status" value="1"/>
</dbReference>
<dbReference type="Gene3D" id="3.40.50.150">
    <property type="entry name" value="Vaccinia Virus protein VP39"/>
    <property type="match status" value="1"/>
</dbReference>
<evidence type="ECO:0000256" key="9">
    <source>
        <dbReference type="ARBA" id="ARBA00066937"/>
    </source>
</evidence>
<dbReference type="EMBL" id="CP115611">
    <property type="protein sequence ID" value="WBW71966.1"/>
    <property type="molecule type" value="Genomic_DNA"/>
</dbReference>
<dbReference type="InterPro" id="IPR002052">
    <property type="entry name" value="DNA_methylase_N6_adenine_CS"/>
</dbReference>
<keyword evidence="4 10" id="KW-0489">Methyltransferase</keyword>